<comment type="pathway">
    <text evidence="9">Amine and polyamine biosynthesis; betaine biosynthesis via choline pathway; betaine aldehyde from choline (cytochrome c reductase route): step 1/1.</text>
</comment>
<sequence>MFDYVIVGAGSAGCAMAYRLGEAGRSVLVVEHGGSDAGPFIQMPAALSYPMNMGLYDWGLKTEPEPHLGGRVLATPRGKVIGGSSSINGMVYVRGHARDFDHWAEQGAAGWGFADVLPYFKRMENWHVPGDADWRGHDGPLHVTRGPRSNPLFNAFIKAGQQAGYPVTDDYNGAAQEGFGPMEATIWQGRRWSAANAYLKPAMKRFGVKLTRALALRVVIEGGRAVGVEVLRRGKREVIRAGREVILAASSLNTPKLLMLSGIGPAQHLAQHGVALVADRPGVGQNLQDHLEVYMQYSSLQPITLFKHWNLRGKLSVGAQWLFTGRGLGASNQFEACAFIRSRAGVDYPDIQYHFLPIAVRYDGQAAAGGHGFQVHVGPMRSPSRGAVTLRSADPEAPPVIRFNYMSCPEDWQDFRRCVRLTREIFGQEAFRPFVKAEIQPGPDCQSDDEIDAFLREHVESAYHPCGTARMGRRDDPMAVVDPECRVIGVDALRVADSSIFPRVTNGNLNAPSMMVGEKAADHILDRAPLAPLNLEPVVNPDWRVAQR</sequence>
<gene>
    <name evidence="12" type="ORF">SAMN05878503_10137</name>
</gene>
<name>A0A285CJ80_9RHOB</name>
<evidence type="ECO:0000256" key="4">
    <source>
        <dbReference type="ARBA" id="ARBA00022827"/>
    </source>
</evidence>
<dbReference type="UniPathway" id="UPA00529">
    <property type="reaction ID" value="UER00385"/>
</dbReference>
<dbReference type="RefSeq" id="WP_097028677.1">
    <property type="nucleotide sequence ID" value="NZ_OAOQ01000001.1"/>
</dbReference>
<dbReference type="InterPro" id="IPR007867">
    <property type="entry name" value="GMC_OxRtase_C"/>
</dbReference>
<dbReference type="InterPro" id="IPR036188">
    <property type="entry name" value="FAD/NAD-bd_sf"/>
</dbReference>
<dbReference type="InterPro" id="IPR011533">
    <property type="entry name" value="BetA"/>
</dbReference>
<keyword evidence="13" id="KW-1185">Reference proteome</keyword>
<dbReference type="PANTHER" id="PTHR11552:SF147">
    <property type="entry name" value="CHOLINE DEHYDROGENASE, MITOCHONDRIAL"/>
    <property type="match status" value="1"/>
</dbReference>
<evidence type="ECO:0000256" key="5">
    <source>
        <dbReference type="ARBA" id="ARBA00023002"/>
    </source>
</evidence>
<dbReference type="EMBL" id="OAOQ01000001">
    <property type="protein sequence ID" value="SNX67405.1"/>
    <property type="molecule type" value="Genomic_DNA"/>
</dbReference>
<evidence type="ECO:0000256" key="6">
    <source>
        <dbReference type="NCBIfam" id="TIGR01810"/>
    </source>
</evidence>
<comment type="similarity">
    <text evidence="2 8">Belongs to the GMC oxidoreductase family.</text>
</comment>
<evidence type="ECO:0000313" key="12">
    <source>
        <dbReference type="EMBL" id="SNX67405.1"/>
    </source>
</evidence>
<dbReference type="SUPFAM" id="SSF51905">
    <property type="entry name" value="FAD/NAD(P)-binding domain"/>
    <property type="match status" value="1"/>
</dbReference>
<dbReference type="PIRSF" id="PIRSF000137">
    <property type="entry name" value="Alcohol_oxidase"/>
    <property type="match status" value="1"/>
</dbReference>
<dbReference type="Gene3D" id="3.30.560.10">
    <property type="entry name" value="Glucose Oxidase, domain 3"/>
    <property type="match status" value="1"/>
</dbReference>
<organism evidence="12 13">
    <name type="scientific">Cereibacter ovatus</name>
    <dbReference type="NCBI Taxonomy" id="439529"/>
    <lineage>
        <taxon>Bacteria</taxon>
        <taxon>Pseudomonadati</taxon>
        <taxon>Pseudomonadota</taxon>
        <taxon>Alphaproteobacteria</taxon>
        <taxon>Rhodobacterales</taxon>
        <taxon>Paracoccaceae</taxon>
        <taxon>Cereibacter</taxon>
    </lineage>
</organism>
<dbReference type="EC" id="1.1.99.1" evidence="6 9"/>
<comment type="cofactor">
    <cofactor evidence="1 7">
        <name>FAD</name>
        <dbReference type="ChEBI" id="CHEBI:57692"/>
    </cofactor>
</comment>
<dbReference type="PANTHER" id="PTHR11552">
    <property type="entry name" value="GLUCOSE-METHANOL-CHOLINE GMC OXIDOREDUCTASE"/>
    <property type="match status" value="1"/>
</dbReference>
<feature type="binding site" evidence="7">
    <location>
        <begin position="88"/>
        <end position="91"/>
    </location>
    <ligand>
        <name>FAD</name>
        <dbReference type="ChEBI" id="CHEBI:57692"/>
    </ligand>
</feature>
<dbReference type="PROSITE" id="PS00623">
    <property type="entry name" value="GMC_OXRED_1"/>
    <property type="match status" value="1"/>
</dbReference>
<keyword evidence="5" id="KW-0560">Oxidoreductase</keyword>
<evidence type="ECO:0000256" key="9">
    <source>
        <dbReference type="RuleBase" id="RU003969"/>
    </source>
</evidence>
<dbReference type="Pfam" id="PF05199">
    <property type="entry name" value="GMC_oxred_C"/>
    <property type="match status" value="1"/>
</dbReference>
<dbReference type="InterPro" id="IPR012132">
    <property type="entry name" value="GMC_OxRdtase"/>
</dbReference>
<dbReference type="GO" id="GO:0019285">
    <property type="term" value="P:glycine betaine biosynthetic process from choline"/>
    <property type="evidence" value="ECO:0007669"/>
    <property type="project" value="UniProtKB-UniRule"/>
</dbReference>
<protein>
    <recommendedName>
        <fullName evidence="6 9">Choline dehydrogenase</fullName>
        <ecNumber evidence="6 9">1.1.99.1</ecNumber>
    </recommendedName>
</protein>
<keyword evidence="4 7" id="KW-0274">FAD</keyword>
<feature type="binding site" evidence="7">
    <location>
        <position position="80"/>
    </location>
    <ligand>
        <name>FAD</name>
        <dbReference type="ChEBI" id="CHEBI:57692"/>
    </ligand>
</feature>
<evidence type="ECO:0000256" key="1">
    <source>
        <dbReference type="ARBA" id="ARBA00001974"/>
    </source>
</evidence>
<dbReference type="PROSITE" id="PS00624">
    <property type="entry name" value="GMC_OXRED_2"/>
    <property type="match status" value="1"/>
</dbReference>
<feature type="domain" description="Glucose-methanol-choline oxidoreductase N-terminal" evidence="11">
    <location>
        <begin position="250"/>
        <end position="264"/>
    </location>
</feature>
<dbReference type="GO" id="GO:0008812">
    <property type="term" value="F:choline dehydrogenase activity"/>
    <property type="evidence" value="ECO:0007669"/>
    <property type="project" value="UniProtKB-UniRule"/>
</dbReference>
<dbReference type="NCBIfam" id="TIGR01810">
    <property type="entry name" value="betA"/>
    <property type="match status" value="1"/>
</dbReference>
<comment type="catalytic activity">
    <reaction evidence="9">
        <text>choline + A = betaine aldehyde + AH2</text>
        <dbReference type="Rhea" id="RHEA:17433"/>
        <dbReference type="ChEBI" id="CHEBI:13193"/>
        <dbReference type="ChEBI" id="CHEBI:15354"/>
        <dbReference type="ChEBI" id="CHEBI:15710"/>
        <dbReference type="ChEBI" id="CHEBI:17499"/>
        <dbReference type="EC" id="1.1.99.1"/>
    </reaction>
</comment>
<dbReference type="InterPro" id="IPR000172">
    <property type="entry name" value="GMC_OxRdtase_N"/>
</dbReference>
<evidence type="ECO:0000259" key="11">
    <source>
        <dbReference type="PROSITE" id="PS00624"/>
    </source>
</evidence>
<dbReference type="OrthoDB" id="9785276at2"/>
<dbReference type="GO" id="GO:0050660">
    <property type="term" value="F:flavin adenine dinucleotide binding"/>
    <property type="evidence" value="ECO:0007669"/>
    <property type="project" value="InterPro"/>
</dbReference>
<evidence type="ECO:0000256" key="3">
    <source>
        <dbReference type="ARBA" id="ARBA00022630"/>
    </source>
</evidence>
<proteinExistence type="inferred from homology"/>
<dbReference type="SUPFAM" id="SSF54373">
    <property type="entry name" value="FAD-linked reductases, C-terminal domain"/>
    <property type="match status" value="1"/>
</dbReference>
<evidence type="ECO:0000313" key="13">
    <source>
        <dbReference type="Proteomes" id="UP000219467"/>
    </source>
</evidence>
<evidence type="ECO:0000259" key="10">
    <source>
        <dbReference type="PROSITE" id="PS00623"/>
    </source>
</evidence>
<evidence type="ECO:0000256" key="2">
    <source>
        <dbReference type="ARBA" id="ARBA00010790"/>
    </source>
</evidence>
<dbReference type="Pfam" id="PF00732">
    <property type="entry name" value="GMC_oxred_N"/>
    <property type="match status" value="1"/>
</dbReference>
<evidence type="ECO:0000256" key="8">
    <source>
        <dbReference type="RuleBase" id="RU003968"/>
    </source>
</evidence>
<accession>A0A285CJ80</accession>
<feature type="domain" description="Glucose-methanol-choline oxidoreductase N-terminal" evidence="10">
    <location>
        <begin position="78"/>
        <end position="101"/>
    </location>
</feature>
<reference evidence="13" key="1">
    <citation type="submission" date="2017-08" db="EMBL/GenBank/DDBJ databases">
        <authorList>
            <person name="Varghese N."/>
            <person name="Submissions S."/>
        </authorList>
    </citation>
    <scope>NUCLEOTIDE SEQUENCE [LARGE SCALE GENOMIC DNA]</scope>
    <source>
        <strain evidence="13">JA234</strain>
    </source>
</reference>
<dbReference type="NCBIfam" id="NF002550">
    <property type="entry name" value="PRK02106.1"/>
    <property type="match status" value="1"/>
</dbReference>
<dbReference type="AlphaFoldDB" id="A0A285CJ80"/>
<dbReference type="Proteomes" id="UP000219467">
    <property type="component" value="Unassembled WGS sequence"/>
</dbReference>
<dbReference type="Gene3D" id="3.50.50.60">
    <property type="entry name" value="FAD/NAD(P)-binding domain"/>
    <property type="match status" value="1"/>
</dbReference>
<keyword evidence="3 8" id="KW-0285">Flavoprotein</keyword>
<evidence type="ECO:0000256" key="7">
    <source>
        <dbReference type="PIRSR" id="PIRSR000137-2"/>
    </source>
</evidence>